<dbReference type="EMBL" id="JBHDLN010000013">
    <property type="protein sequence ID" value="MFB0845261.1"/>
    <property type="molecule type" value="Genomic_DNA"/>
</dbReference>
<gene>
    <name evidence="1" type="ORF">ACEU3E_24040</name>
</gene>
<organism evidence="1 2">
    <name type="scientific">Paenibacillus oleatilyticus</name>
    <dbReference type="NCBI Taxonomy" id="2594886"/>
    <lineage>
        <taxon>Bacteria</taxon>
        <taxon>Bacillati</taxon>
        <taxon>Bacillota</taxon>
        <taxon>Bacilli</taxon>
        <taxon>Bacillales</taxon>
        <taxon>Paenibacillaceae</taxon>
        <taxon>Paenibacillus</taxon>
    </lineage>
</organism>
<dbReference type="RefSeq" id="WP_373955420.1">
    <property type="nucleotide sequence ID" value="NZ_JBHDLN010000013.1"/>
</dbReference>
<accession>A0ABV4V8V6</accession>
<protein>
    <submittedName>
        <fullName evidence="1">Uncharacterized protein</fullName>
    </submittedName>
</protein>
<comment type="caution">
    <text evidence="1">The sequence shown here is derived from an EMBL/GenBank/DDBJ whole genome shotgun (WGS) entry which is preliminary data.</text>
</comment>
<proteinExistence type="predicted"/>
<evidence type="ECO:0000313" key="2">
    <source>
        <dbReference type="Proteomes" id="UP001575622"/>
    </source>
</evidence>
<evidence type="ECO:0000313" key="1">
    <source>
        <dbReference type="EMBL" id="MFB0845261.1"/>
    </source>
</evidence>
<sequence>MIEEETQDEFQKEYLYWKQHIETLESCTSEELFDYVNTSYVNKEVIYRILDDYEIPYKRNYSKLKLYQHFARTITQHKLFMIMIKGKRE</sequence>
<keyword evidence="2" id="KW-1185">Reference proteome</keyword>
<reference evidence="1 2" key="1">
    <citation type="submission" date="2024-09" db="EMBL/GenBank/DDBJ databases">
        <authorList>
            <person name="Makale K.P.P."/>
            <person name="Makhzoum A."/>
            <person name="Rantong G."/>
            <person name="Rahube T.O."/>
        </authorList>
    </citation>
    <scope>NUCLEOTIDE SEQUENCE [LARGE SCALE GENOMIC DNA]</scope>
    <source>
        <strain evidence="1 2">KM_D13</strain>
    </source>
</reference>
<dbReference type="Proteomes" id="UP001575622">
    <property type="component" value="Unassembled WGS sequence"/>
</dbReference>
<name>A0ABV4V8V6_9BACL</name>